<dbReference type="Proteomes" id="UP001589844">
    <property type="component" value="Unassembled WGS sequence"/>
</dbReference>
<protein>
    <submittedName>
        <fullName evidence="1">Phage tail protein</fullName>
    </submittedName>
</protein>
<sequence>MTDIAQLLLPNASELELNLVRVCPRQAIDVLCDSPQNTYASMPINFLPWLAAEWQLSKFTPYFDHQQDLIDAGLPWLFHRGSLLSISESLQWLGYDNATLEEDEFLVHIDPGTLEADLDLDNIQTVVNSSLPAHARFYRLHHGLDLRAGRFDVSYFDQCLFDDDSGVWMGDPSTDGVKLSFGSTKTVELAAPPMLQPIVTYRERLLTIVIDDSLMQLDSWLLDSEIRLNSIVSISDLTIGSVNQPALDPVIVLHRDRQIAVTSMISAIAPVECITYVTSTVVMQRPLPIYTWSDQWQHRWTIYYPLIAVPSN</sequence>
<keyword evidence="2" id="KW-1185">Reference proteome</keyword>
<evidence type="ECO:0000313" key="2">
    <source>
        <dbReference type="Proteomes" id="UP001589844"/>
    </source>
</evidence>
<dbReference type="RefSeq" id="WP_390214532.1">
    <property type="nucleotide sequence ID" value="NZ_JBHLXJ010000033.1"/>
</dbReference>
<proteinExistence type="predicted"/>
<dbReference type="Pfam" id="PF09684">
    <property type="entry name" value="Tail_P2_I"/>
    <property type="match status" value="1"/>
</dbReference>
<accession>A0ABV6IJ07</accession>
<dbReference type="EMBL" id="JBHLXJ010000033">
    <property type="protein sequence ID" value="MFC0351826.1"/>
    <property type="molecule type" value="Genomic_DNA"/>
</dbReference>
<gene>
    <name evidence="1" type="ORF">ACFFJH_18560</name>
</gene>
<name>A0ABV6IJ07_9BURK</name>
<dbReference type="InterPro" id="IPR006521">
    <property type="entry name" value="Tail_protein_I"/>
</dbReference>
<comment type="caution">
    <text evidence="1">The sequence shown here is derived from an EMBL/GenBank/DDBJ whole genome shotgun (WGS) entry which is preliminary data.</text>
</comment>
<evidence type="ECO:0000313" key="1">
    <source>
        <dbReference type="EMBL" id="MFC0351826.1"/>
    </source>
</evidence>
<reference evidence="1 2" key="1">
    <citation type="submission" date="2024-09" db="EMBL/GenBank/DDBJ databases">
        <authorList>
            <person name="Sun Q."/>
            <person name="Mori K."/>
        </authorList>
    </citation>
    <scope>NUCLEOTIDE SEQUENCE [LARGE SCALE GENOMIC DNA]</scope>
    <source>
        <strain evidence="1 2">CCM 8677</strain>
    </source>
</reference>
<organism evidence="1 2">
    <name type="scientific">Undibacterium danionis</name>
    <dbReference type="NCBI Taxonomy" id="1812100"/>
    <lineage>
        <taxon>Bacteria</taxon>
        <taxon>Pseudomonadati</taxon>
        <taxon>Pseudomonadota</taxon>
        <taxon>Betaproteobacteria</taxon>
        <taxon>Burkholderiales</taxon>
        <taxon>Oxalobacteraceae</taxon>
        <taxon>Undibacterium</taxon>
    </lineage>
</organism>